<dbReference type="CDD" id="cd00267">
    <property type="entry name" value="ABC_ATPase"/>
    <property type="match status" value="1"/>
</dbReference>
<name>A0A831RIF9_9GAMM</name>
<dbReference type="InterPro" id="IPR027417">
    <property type="entry name" value="P-loop_NTPase"/>
</dbReference>
<dbReference type="AlphaFoldDB" id="A0A831RIF9"/>
<proteinExistence type="predicted"/>
<reference evidence="1" key="1">
    <citation type="journal article" date="2020" name="mSystems">
        <title>Genome- and Community-Level Interaction Insights into Carbon Utilization and Element Cycling Functions of Hydrothermarchaeota in Hydrothermal Sediment.</title>
        <authorList>
            <person name="Zhou Z."/>
            <person name="Liu Y."/>
            <person name="Xu W."/>
            <person name="Pan J."/>
            <person name="Luo Z.H."/>
            <person name="Li M."/>
        </authorList>
    </citation>
    <scope>NUCLEOTIDE SEQUENCE [LARGE SCALE GENOMIC DNA]</scope>
    <source>
        <strain evidence="1">HyVt-443</strain>
    </source>
</reference>
<protein>
    <submittedName>
        <fullName evidence="1">Serine/threonine protein phosphatase</fullName>
    </submittedName>
</protein>
<dbReference type="SUPFAM" id="SSF52540">
    <property type="entry name" value="P-loop containing nucleoside triphosphate hydrolases"/>
    <property type="match status" value="1"/>
</dbReference>
<comment type="caution">
    <text evidence="1">The sequence shown here is derived from an EMBL/GenBank/DDBJ whole genome shotgun (WGS) entry which is preliminary data.</text>
</comment>
<evidence type="ECO:0000313" key="1">
    <source>
        <dbReference type="EMBL" id="HEB95802.1"/>
    </source>
</evidence>
<organism evidence="1">
    <name type="scientific">Sedimenticola thiotaurini</name>
    <dbReference type="NCBI Taxonomy" id="1543721"/>
    <lineage>
        <taxon>Bacteria</taxon>
        <taxon>Pseudomonadati</taxon>
        <taxon>Pseudomonadota</taxon>
        <taxon>Gammaproteobacteria</taxon>
        <taxon>Chromatiales</taxon>
        <taxon>Sedimenticolaceae</taxon>
        <taxon>Sedimenticola</taxon>
    </lineage>
</organism>
<dbReference type="EMBL" id="DRKP01000059">
    <property type="protein sequence ID" value="HEB95802.1"/>
    <property type="molecule type" value="Genomic_DNA"/>
</dbReference>
<gene>
    <name evidence="1" type="ORF">ENI96_05160</name>
</gene>
<dbReference type="Proteomes" id="UP000886251">
    <property type="component" value="Unassembled WGS sequence"/>
</dbReference>
<sequence>MNDDGDAGPFQLQAEPCPELQTIKGVLFPADVSFRQLLITGPPGAGKSTLIRRINGWSEEGYVDLSLNKWWTAQALALRPREIHLGFPCKGYKDALAVFDEEWTRSLTPPELDLSRIRIPPEKRFFWSVNWRARYAFEFLIPPPGVLYRQRLERSRRHTHPVDENISPEQVQNQVTIYRMAADWLHRQGMKVYIREGTDAAPLCIVDSET</sequence>
<accession>A0A831RIF9</accession>